<dbReference type="SUPFAM" id="SSF48239">
    <property type="entry name" value="Terpenoid cyclases/Protein prenyltransferases"/>
    <property type="match status" value="1"/>
</dbReference>
<evidence type="ECO:0008006" key="4">
    <source>
        <dbReference type="Google" id="ProtNLM"/>
    </source>
</evidence>
<organism evidence="2 3">
    <name type="scientific">Zhihengliuella flava</name>
    <dbReference type="NCBI Taxonomy" id="1285193"/>
    <lineage>
        <taxon>Bacteria</taxon>
        <taxon>Bacillati</taxon>
        <taxon>Actinomycetota</taxon>
        <taxon>Actinomycetes</taxon>
        <taxon>Micrococcales</taxon>
        <taxon>Micrococcaceae</taxon>
        <taxon>Zhihengliuella</taxon>
    </lineage>
</organism>
<evidence type="ECO:0000313" key="3">
    <source>
        <dbReference type="Proteomes" id="UP000625033"/>
    </source>
</evidence>
<sequence length="349" mass="39143">METPHGAARPADASEAAVIDWLLDSDPSLRWQVERDLTEKPEEVWRQTRARTATEGFGRRLLEQQDADGQWSGGAYFPAQGTAGYPSADDAPRDREGQPWTATTWSLNALRSWGVPPAALGHTAERLEANARWEYEDLPYWAGEVDVCINAFTLLNGLWLGRTKQANADWFVDHQMAEGGWNCEWVEGSSRASVHSTLNALEALLEFERVTGGSPDVRAARHAGEEYLLRRHLLRRLRTGEPLTATTTTFCHPHRHAYSALRALDYFREATVYDGGAEDPRLAEAIDVVRQARQPDGTWLQGRRLGGKVWFEEDAPVGEPSRGVTLRALRVLRWWEGETRAGQARADAF</sequence>
<dbReference type="Proteomes" id="UP000625033">
    <property type="component" value="Unassembled WGS sequence"/>
</dbReference>
<comment type="caution">
    <text evidence="2">The sequence shown here is derived from an EMBL/GenBank/DDBJ whole genome shotgun (WGS) entry which is preliminary data.</text>
</comment>
<evidence type="ECO:0000256" key="1">
    <source>
        <dbReference type="SAM" id="MobiDB-lite"/>
    </source>
</evidence>
<reference evidence="2" key="1">
    <citation type="submission" date="2020-11" db="EMBL/GenBank/DDBJ databases">
        <title>Sequencing the genomes of 1000 actinobacteria strains.</title>
        <authorList>
            <person name="Klenk H.-P."/>
        </authorList>
    </citation>
    <scope>NUCLEOTIDE SEQUENCE</scope>
    <source>
        <strain evidence="2">DSM 26152</strain>
    </source>
</reference>
<gene>
    <name evidence="2" type="ORF">IW252_002282</name>
</gene>
<proteinExistence type="predicted"/>
<feature type="region of interest" description="Disordered" evidence="1">
    <location>
        <begin position="78"/>
        <end position="99"/>
    </location>
</feature>
<protein>
    <recommendedName>
        <fullName evidence="4">Squalene cyclase</fullName>
    </recommendedName>
</protein>
<name>A0A931DET2_9MICC</name>
<keyword evidence="3" id="KW-1185">Reference proteome</keyword>
<dbReference type="RefSeq" id="WP_196836694.1">
    <property type="nucleotide sequence ID" value="NZ_JADOTZ010000001.1"/>
</dbReference>
<dbReference type="Gene3D" id="1.50.10.20">
    <property type="match status" value="1"/>
</dbReference>
<dbReference type="EMBL" id="JADOTZ010000001">
    <property type="protein sequence ID" value="MBG6085515.1"/>
    <property type="molecule type" value="Genomic_DNA"/>
</dbReference>
<accession>A0A931DET2</accession>
<dbReference type="InterPro" id="IPR008930">
    <property type="entry name" value="Terpenoid_cyclase/PrenylTrfase"/>
</dbReference>
<dbReference type="AlphaFoldDB" id="A0A931DET2"/>
<evidence type="ECO:0000313" key="2">
    <source>
        <dbReference type="EMBL" id="MBG6085515.1"/>
    </source>
</evidence>